<dbReference type="EMBL" id="PVWO01000312">
    <property type="protein sequence ID" value="PSB52937.1"/>
    <property type="molecule type" value="Genomic_DNA"/>
</dbReference>
<evidence type="ECO:0000313" key="2">
    <source>
        <dbReference type="Proteomes" id="UP000238937"/>
    </source>
</evidence>
<dbReference type="Proteomes" id="UP000238937">
    <property type="component" value="Unassembled WGS sequence"/>
</dbReference>
<dbReference type="RefSeq" id="WP_106308885.1">
    <property type="nucleotide sequence ID" value="NZ_PVWO01000312.1"/>
</dbReference>
<protein>
    <submittedName>
        <fullName evidence="1">Uncharacterized protein</fullName>
    </submittedName>
</protein>
<proteinExistence type="predicted"/>
<gene>
    <name evidence="1" type="ORF">C7B77_19995</name>
</gene>
<organism evidence="1 2">
    <name type="scientific">Chamaesiphon polymorphus CCALA 037</name>
    <dbReference type="NCBI Taxonomy" id="2107692"/>
    <lineage>
        <taxon>Bacteria</taxon>
        <taxon>Bacillati</taxon>
        <taxon>Cyanobacteriota</taxon>
        <taxon>Cyanophyceae</taxon>
        <taxon>Gomontiellales</taxon>
        <taxon>Chamaesiphonaceae</taxon>
        <taxon>Chamaesiphon</taxon>
    </lineage>
</organism>
<comment type="caution">
    <text evidence="1">The sequence shown here is derived from an EMBL/GenBank/DDBJ whole genome shotgun (WGS) entry which is preliminary data.</text>
</comment>
<accession>A0A2T1G6P9</accession>
<name>A0A2T1G6P9_9CYAN</name>
<evidence type="ECO:0000313" key="1">
    <source>
        <dbReference type="EMBL" id="PSB52937.1"/>
    </source>
</evidence>
<dbReference type="AlphaFoldDB" id="A0A2T1G6P9"/>
<sequence>MKEHERLNQILKTVERPIDLPIFTGEMVLATLQQIVSISNDHFGKLAQGNYWRKAHDRVIDKYPSVRSFSADHFGKISCDRDLLERELTDADIQGLRLWVQKFIEECERSNRNFRDILHNSNISLSATYFLET</sequence>
<reference evidence="1 2" key="1">
    <citation type="submission" date="2018-03" db="EMBL/GenBank/DDBJ databases">
        <title>The ancient ancestry and fast evolution of plastids.</title>
        <authorList>
            <person name="Moore K.R."/>
            <person name="Magnabosco C."/>
            <person name="Momper L."/>
            <person name="Gold D.A."/>
            <person name="Bosak T."/>
            <person name="Fournier G.P."/>
        </authorList>
    </citation>
    <scope>NUCLEOTIDE SEQUENCE [LARGE SCALE GENOMIC DNA]</scope>
    <source>
        <strain evidence="1 2">CCALA 037</strain>
    </source>
</reference>
<dbReference type="OrthoDB" id="528641at2"/>
<keyword evidence="2" id="KW-1185">Reference proteome</keyword>